<dbReference type="AlphaFoldDB" id="A0A6G0WXJ0"/>
<dbReference type="EMBL" id="VJMJ01000135">
    <property type="protein sequence ID" value="KAF0732255.1"/>
    <property type="molecule type" value="Genomic_DNA"/>
</dbReference>
<keyword evidence="2" id="KW-1185">Reference proteome</keyword>
<sequence length="181" mass="20852">MPVNTSNDLQELQDQCILPEARDRAGAAAENLQQDIVTQLKEQWSSHLSGYDSAWRIWAATILKRPRHMHPRLVQEQPPSGMLHYFRSVPNSAEHRCERLQRSLTLAREVVETSIRDFSTIEKDMEILMARVRSYVQTLTTKQEMIDSFLTEVVVPNNEDVIAATLQNIPNIDDTEHEEDD</sequence>
<proteinExistence type="predicted"/>
<accession>A0A6G0WXJ0</accession>
<evidence type="ECO:0000313" key="1">
    <source>
        <dbReference type="EMBL" id="KAF0732255.1"/>
    </source>
</evidence>
<name>A0A6G0WXJ0_9STRA</name>
<gene>
    <name evidence="1" type="ORF">Ae201684_010547</name>
</gene>
<dbReference type="Proteomes" id="UP000481153">
    <property type="component" value="Unassembled WGS sequence"/>
</dbReference>
<organism evidence="1 2">
    <name type="scientific">Aphanomyces euteiches</name>
    <dbReference type="NCBI Taxonomy" id="100861"/>
    <lineage>
        <taxon>Eukaryota</taxon>
        <taxon>Sar</taxon>
        <taxon>Stramenopiles</taxon>
        <taxon>Oomycota</taxon>
        <taxon>Saprolegniomycetes</taxon>
        <taxon>Saprolegniales</taxon>
        <taxon>Verrucalvaceae</taxon>
        <taxon>Aphanomyces</taxon>
    </lineage>
</organism>
<dbReference type="VEuPathDB" id="FungiDB:AeMF1_005100"/>
<reference evidence="1 2" key="1">
    <citation type="submission" date="2019-07" db="EMBL/GenBank/DDBJ databases">
        <title>Genomics analysis of Aphanomyces spp. identifies a new class of oomycete effector associated with host adaptation.</title>
        <authorList>
            <person name="Gaulin E."/>
        </authorList>
    </citation>
    <scope>NUCLEOTIDE SEQUENCE [LARGE SCALE GENOMIC DNA]</scope>
    <source>
        <strain evidence="1 2">ATCC 201684</strain>
    </source>
</reference>
<comment type="caution">
    <text evidence="1">The sequence shown here is derived from an EMBL/GenBank/DDBJ whole genome shotgun (WGS) entry which is preliminary data.</text>
</comment>
<evidence type="ECO:0000313" key="2">
    <source>
        <dbReference type="Proteomes" id="UP000481153"/>
    </source>
</evidence>
<protein>
    <submittedName>
        <fullName evidence="1">Uncharacterized protein</fullName>
    </submittedName>
</protein>